<sequence length="145" mass="15492">MAVLLLVLLVLAISYASSLKAWLQQRDALAAAHARIDASTEAIAELEKQKARYDDPEFVEQQARSRFGWVMPGEVGFTVLGADGEPVGDAPELTAPTSTEDEGGPVWWNRLWSSVETAGDVPGTEDAPTTTSGSGGVVKPQDHEE</sequence>
<dbReference type="OrthoDB" id="5187715at2"/>
<dbReference type="RefSeq" id="WP_100414496.1">
    <property type="nucleotide sequence ID" value="NZ_PGEZ01000001.1"/>
</dbReference>
<dbReference type="AlphaFoldDB" id="A0A2M9BFX2"/>
<protein>
    <submittedName>
        <fullName evidence="2">Septum formation initiator</fullName>
    </submittedName>
</protein>
<evidence type="ECO:0000313" key="2">
    <source>
        <dbReference type="EMBL" id="PJJ56845.1"/>
    </source>
</evidence>
<dbReference type="Pfam" id="PF04977">
    <property type="entry name" value="DivIC"/>
    <property type="match status" value="1"/>
</dbReference>
<evidence type="ECO:0000256" key="1">
    <source>
        <dbReference type="SAM" id="MobiDB-lite"/>
    </source>
</evidence>
<keyword evidence="3" id="KW-1185">Reference proteome</keyword>
<dbReference type="Proteomes" id="UP000230842">
    <property type="component" value="Unassembled WGS sequence"/>
</dbReference>
<name>A0A2M9BFX2_9ACTN</name>
<proteinExistence type="predicted"/>
<dbReference type="EMBL" id="PGEZ01000001">
    <property type="protein sequence ID" value="PJJ56845.1"/>
    <property type="molecule type" value="Genomic_DNA"/>
</dbReference>
<reference evidence="2 3" key="1">
    <citation type="submission" date="2017-11" db="EMBL/GenBank/DDBJ databases">
        <title>Genomic Encyclopedia of Archaeal and Bacterial Type Strains, Phase II (KMG-II): From Individual Species to Whole Genera.</title>
        <authorList>
            <person name="Goeker M."/>
        </authorList>
    </citation>
    <scope>NUCLEOTIDE SEQUENCE [LARGE SCALE GENOMIC DNA]</scope>
    <source>
        <strain evidence="2 3">DSM 27763</strain>
    </source>
</reference>
<organism evidence="2 3">
    <name type="scientific">Mumia flava</name>
    <dbReference type="NCBI Taxonomy" id="1348852"/>
    <lineage>
        <taxon>Bacteria</taxon>
        <taxon>Bacillati</taxon>
        <taxon>Actinomycetota</taxon>
        <taxon>Actinomycetes</taxon>
        <taxon>Propionibacteriales</taxon>
        <taxon>Nocardioidaceae</taxon>
        <taxon>Mumia</taxon>
    </lineage>
</organism>
<feature type="region of interest" description="Disordered" evidence="1">
    <location>
        <begin position="81"/>
        <end position="145"/>
    </location>
</feature>
<accession>A0A2M9BFX2</accession>
<evidence type="ECO:0000313" key="3">
    <source>
        <dbReference type="Proteomes" id="UP000230842"/>
    </source>
</evidence>
<gene>
    <name evidence="2" type="ORF">CLV56_1059</name>
</gene>
<comment type="caution">
    <text evidence="2">The sequence shown here is derived from an EMBL/GenBank/DDBJ whole genome shotgun (WGS) entry which is preliminary data.</text>
</comment>
<dbReference type="InterPro" id="IPR007060">
    <property type="entry name" value="FtsL/DivIC"/>
</dbReference>